<feature type="region of interest" description="Disordered" evidence="1">
    <location>
        <begin position="36"/>
        <end position="55"/>
    </location>
</feature>
<gene>
    <name evidence="2" type="ORF">pipiens_002855</name>
</gene>
<organism evidence="2 3">
    <name type="scientific">Culex pipiens pipiens</name>
    <name type="common">Northern house mosquito</name>
    <dbReference type="NCBI Taxonomy" id="38569"/>
    <lineage>
        <taxon>Eukaryota</taxon>
        <taxon>Metazoa</taxon>
        <taxon>Ecdysozoa</taxon>
        <taxon>Arthropoda</taxon>
        <taxon>Hexapoda</taxon>
        <taxon>Insecta</taxon>
        <taxon>Pterygota</taxon>
        <taxon>Neoptera</taxon>
        <taxon>Endopterygota</taxon>
        <taxon>Diptera</taxon>
        <taxon>Nematocera</taxon>
        <taxon>Culicoidea</taxon>
        <taxon>Culicidae</taxon>
        <taxon>Culicinae</taxon>
        <taxon>Culicini</taxon>
        <taxon>Culex</taxon>
        <taxon>Culex</taxon>
    </lineage>
</organism>
<proteinExistence type="predicted"/>
<dbReference type="AlphaFoldDB" id="A0ABD1D6Z1"/>
<name>A0ABD1D6Z1_CULPP</name>
<feature type="compositionally biased region" description="Low complexity" evidence="1">
    <location>
        <begin position="244"/>
        <end position="257"/>
    </location>
</feature>
<accession>A0ABD1D6Z1</accession>
<evidence type="ECO:0000256" key="1">
    <source>
        <dbReference type="SAM" id="MobiDB-lite"/>
    </source>
</evidence>
<feature type="region of interest" description="Disordered" evidence="1">
    <location>
        <begin position="220"/>
        <end position="257"/>
    </location>
</feature>
<dbReference type="Proteomes" id="UP001562425">
    <property type="component" value="Unassembled WGS sequence"/>
</dbReference>
<dbReference type="EMBL" id="JBEHCU010007164">
    <property type="protein sequence ID" value="KAL1395398.1"/>
    <property type="molecule type" value="Genomic_DNA"/>
</dbReference>
<keyword evidence="3" id="KW-1185">Reference proteome</keyword>
<feature type="compositionally biased region" description="Low complexity" evidence="1">
    <location>
        <begin position="46"/>
        <end position="55"/>
    </location>
</feature>
<reference evidence="2 3" key="1">
    <citation type="submission" date="2024-05" db="EMBL/GenBank/DDBJ databases">
        <title>Culex pipiens pipiens assembly and annotation.</title>
        <authorList>
            <person name="Alout H."/>
            <person name="Durand T."/>
        </authorList>
    </citation>
    <scope>NUCLEOTIDE SEQUENCE [LARGE SCALE GENOMIC DNA]</scope>
    <source>
        <strain evidence="2">HA-2024</strain>
        <tissue evidence="2">Whole body</tissue>
    </source>
</reference>
<evidence type="ECO:0000313" key="2">
    <source>
        <dbReference type="EMBL" id="KAL1395398.1"/>
    </source>
</evidence>
<sequence length="502" mass="55207">MAKMLTLAEPETQPSRQVNLEDIERDNLNSERHLAFKKEAKPYQPPLQASSSQSSNHYAIQIEHHPGGATSHAGINYVTPIPSGPAGITYAKIPTGPGITYSKPFTAQYNAQYNAQYQPQYPQKVPQVHEDHSTYTVPSRQSLIQPIIGGSAPAANHLLTPQPQYVYVQAQPQQVHQYANHNMAQSLMHILPQNQQAYIMIPSSYYQPPHSAQQYAAYVNDQDNHGGNNNQAVQAYSHGETGNSSPSAAAAPPSGASAPLKTPGVVYAAVPSSTPAPPRPHHTPAAADEYSVSQNAEPAIYFNHNHLAQPSSGVQYSYSPAKPSIQIHHEVRSSYPSLAQPNNGILNYLGVQHKAPTSLLDSYVPSALQFTPLKQYQYPTKPAVPVQVYQHPYHRHPQHHYPPHTQQPHQFYQPSYPVPHHSTYPIYQPQPQLHFQQPQPTPTAISHIPAASSLYNTIAYSVPLAHTQTATQYKRSPALESVAGFKPSVPQRTKLQPAGKVN</sequence>
<evidence type="ECO:0000313" key="3">
    <source>
        <dbReference type="Proteomes" id="UP001562425"/>
    </source>
</evidence>
<protein>
    <submittedName>
        <fullName evidence="2">Uncharacterized protein</fullName>
    </submittedName>
</protein>
<comment type="caution">
    <text evidence="2">The sequence shown here is derived from an EMBL/GenBank/DDBJ whole genome shotgun (WGS) entry which is preliminary data.</text>
</comment>